<feature type="compositionally biased region" description="Basic and acidic residues" evidence="1">
    <location>
        <begin position="249"/>
        <end position="265"/>
    </location>
</feature>
<feature type="compositionally biased region" description="Polar residues" evidence="1">
    <location>
        <begin position="198"/>
        <end position="219"/>
    </location>
</feature>
<protein>
    <recommendedName>
        <fullName evidence="2">DUF3835 domain-containing protein</fullName>
    </recommendedName>
</protein>
<organism evidence="3 4">
    <name type="scientific">Saxophila tyrrhenica</name>
    <dbReference type="NCBI Taxonomy" id="1690608"/>
    <lineage>
        <taxon>Eukaryota</taxon>
        <taxon>Fungi</taxon>
        <taxon>Dikarya</taxon>
        <taxon>Ascomycota</taxon>
        <taxon>Pezizomycotina</taxon>
        <taxon>Dothideomycetes</taxon>
        <taxon>Dothideomycetidae</taxon>
        <taxon>Mycosphaerellales</taxon>
        <taxon>Extremaceae</taxon>
        <taxon>Saxophila</taxon>
    </lineage>
</organism>
<dbReference type="Pfam" id="PF13758">
    <property type="entry name" value="Prefoldin_3"/>
    <property type="match status" value="1"/>
</dbReference>
<evidence type="ECO:0000313" key="3">
    <source>
        <dbReference type="EMBL" id="KAK5166886.1"/>
    </source>
</evidence>
<feature type="compositionally biased region" description="Basic and acidic residues" evidence="1">
    <location>
        <begin position="227"/>
        <end position="236"/>
    </location>
</feature>
<reference evidence="3 4" key="1">
    <citation type="submission" date="2023-08" db="EMBL/GenBank/DDBJ databases">
        <title>Black Yeasts Isolated from many extreme environments.</title>
        <authorList>
            <person name="Coleine C."/>
            <person name="Stajich J.E."/>
            <person name="Selbmann L."/>
        </authorList>
    </citation>
    <scope>NUCLEOTIDE SEQUENCE [LARGE SCALE GENOMIC DNA]</scope>
    <source>
        <strain evidence="3 4">CCFEE 5935</strain>
    </source>
</reference>
<evidence type="ECO:0000313" key="4">
    <source>
        <dbReference type="Proteomes" id="UP001337655"/>
    </source>
</evidence>
<feature type="domain" description="DUF3835" evidence="2">
    <location>
        <begin position="594"/>
        <end position="673"/>
    </location>
</feature>
<keyword evidence="4" id="KW-1185">Reference proteome</keyword>
<name>A0AAV9P2K1_9PEZI</name>
<feature type="compositionally biased region" description="Acidic residues" evidence="1">
    <location>
        <begin position="457"/>
        <end position="467"/>
    </location>
</feature>
<dbReference type="GO" id="GO:0003714">
    <property type="term" value="F:transcription corepressor activity"/>
    <property type="evidence" value="ECO:0007669"/>
    <property type="project" value="TreeGrafter"/>
</dbReference>
<feature type="compositionally biased region" description="Basic and acidic residues" evidence="1">
    <location>
        <begin position="433"/>
        <end position="443"/>
    </location>
</feature>
<dbReference type="InterPro" id="IPR039553">
    <property type="entry name" value="Prefoldin-like"/>
</dbReference>
<comment type="caution">
    <text evidence="3">The sequence shown here is derived from an EMBL/GenBank/DDBJ whole genome shotgun (WGS) entry which is preliminary data.</text>
</comment>
<feature type="region of interest" description="Disordered" evidence="1">
    <location>
        <begin position="173"/>
        <end position="271"/>
    </location>
</feature>
<dbReference type="GeneID" id="89928951"/>
<feature type="compositionally biased region" description="Basic and acidic residues" evidence="1">
    <location>
        <begin position="468"/>
        <end position="480"/>
    </location>
</feature>
<dbReference type="Proteomes" id="UP001337655">
    <property type="component" value="Unassembled WGS sequence"/>
</dbReference>
<dbReference type="PANTHER" id="PTHR15111">
    <property type="entry name" value="RNA POLYMERASE II SUBUNIT 5-MEDIATING PROTEIN NNX3"/>
    <property type="match status" value="1"/>
</dbReference>
<dbReference type="PANTHER" id="PTHR15111:SF0">
    <property type="entry name" value="UNCONVENTIONAL PREFOLDIN RPB5 INTERACTOR 1"/>
    <property type="match status" value="1"/>
</dbReference>
<dbReference type="Pfam" id="PF12927">
    <property type="entry name" value="DUF3835"/>
    <property type="match status" value="1"/>
</dbReference>
<feature type="compositionally biased region" description="Low complexity" evidence="1">
    <location>
        <begin position="538"/>
        <end position="554"/>
    </location>
</feature>
<evidence type="ECO:0000259" key="2">
    <source>
        <dbReference type="Pfam" id="PF12927"/>
    </source>
</evidence>
<sequence>MDVLKLEQTRQALEASLQKLRQTLKHWQLWEAEYEGLKEEILLPGHDLDAAELTTISQTYGGDLVNEKEIRELAALDSDSPRSAKQIIGLIERRQEYVQKNIETVQRQFFDAEAKQEELAFAAATQSGGAEVGLPLTEIHEELDEDGNVVASRLSQPEQATAKAIEDLKKAGLTEKDLEGAPKPISRPSSEDLKPAITNASPTAASSITVDKRPQSQPVPVSPIGDGSREEAERPSIRKKSVSFTADTKVAEERPRSQSREDGKKSVSFNDKIAVMPAAPPADTRSVSFSPQVEEIPAFPEGPLSPNVPPMTADDVEKAKSLMAAGDEATDATESDASIAQGVVIPQDESPEDARLRREMLDYHLNEVGNVVAQMELDENFMDYDDDDDDAGSFHTTSEYPEDDDTPYTTGMSESEDSEDDTGRSKRAQITPEYRKQMEELQDRLIGNLGPAPKDEEVADADPDLDPQDVRRLVIRDKRLSTSSVSSESSEKKAGVKKRVSFAEELDVAEPGSPPLKAQKHHDGENVTPVAETISERPTTTTPSTAPTQPASKPSRFKKSRATPATTSEDDGTASPPATAGSVNDSEDARPLRTTLLERPIHKGSAAAPPSLDNPDAITQRRELAEAYYSRRNDFIRQQGGFKANADDDEEMGELMEETEDGKLKKVSRFKAAMIKGQ</sequence>
<feature type="region of interest" description="Disordered" evidence="1">
    <location>
        <begin position="324"/>
        <end position="351"/>
    </location>
</feature>
<dbReference type="InterPro" id="IPR024325">
    <property type="entry name" value="DUF3835"/>
</dbReference>
<evidence type="ECO:0000256" key="1">
    <source>
        <dbReference type="SAM" id="MobiDB-lite"/>
    </source>
</evidence>
<dbReference type="GO" id="GO:0003682">
    <property type="term" value="F:chromatin binding"/>
    <property type="evidence" value="ECO:0007669"/>
    <property type="project" value="TreeGrafter"/>
</dbReference>
<gene>
    <name evidence="3" type="ORF">LTR77_007615</name>
</gene>
<dbReference type="AlphaFoldDB" id="A0AAV9P2K1"/>
<dbReference type="GO" id="GO:0000122">
    <property type="term" value="P:negative regulation of transcription by RNA polymerase II"/>
    <property type="evidence" value="ECO:0007669"/>
    <property type="project" value="TreeGrafter"/>
</dbReference>
<dbReference type="InterPro" id="IPR052255">
    <property type="entry name" value="RNA_pol_II_subunit5-mediator"/>
</dbReference>
<dbReference type="GO" id="GO:0019212">
    <property type="term" value="F:phosphatase inhibitor activity"/>
    <property type="evidence" value="ECO:0007669"/>
    <property type="project" value="TreeGrafter"/>
</dbReference>
<proteinExistence type="predicted"/>
<accession>A0AAV9P2K1</accession>
<feature type="compositionally biased region" description="Acidic residues" evidence="1">
    <location>
        <begin position="379"/>
        <end position="391"/>
    </location>
</feature>
<feature type="region of interest" description="Disordered" evidence="1">
    <location>
        <begin position="379"/>
        <end position="616"/>
    </location>
</feature>
<dbReference type="EMBL" id="JAVRRT010000012">
    <property type="protein sequence ID" value="KAK5166886.1"/>
    <property type="molecule type" value="Genomic_DNA"/>
</dbReference>
<dbReference type="RefSeq" id="XP_064656694.1">
    <property type="nucleotide sequence ID" value="XM_064804852.1"/>
</dbReference>